<dbReference type="EMBL" id="VSSQ01023876">
    <property type="protein sequence ID" value="MPM71060.1"/>
    <property type="molecule type" value="Genomic_DNA"/>
</dbReference>
<name>A0A645BZW2_9ZZZZ</name>
<sequence length="283" mass="33641">MRIVFFFVGIFIVLFSFAQGFEDTVQKIFMSEPKFSYYSGDSCDSINSDSVKYLWLYIEKDDTSTCFSQYSNLTAITIDGDIQRLDSRFLSFEKLKCIWLFQGVIEIPGFITKYHDLECLIIFPKIKTWNISTLSELTNLYYLGWYQKKVPEILYSIPNLRVLSLNTKPKRISLEKFRTLEKVYFEYSSPVIDIYKCVQSTSSLKEIEISYFYNYLQYDELKNFLMMPSLLKLEINIYSHEIAINNQKLYELKMLYSKEGKQLVVKRLIYSHNSEKKNEWIEL</sequence>
<accession>A0A645BZW2</accession>
<dbReference type="Gene3D" id="3.80.10.10">
    <property type="entry name" value="Ribonuclease Inhibitor"/>
    <property type="match status" value="1"/>
</dbReference>
<gene>
    <name evidence="1" type="ORF">SDC9_118023</name>
</gene>
<reference evidence="1" key="1">
    <citation type="submission" date="2019-08" db="EMBL/GenBank/DDBJ databases">
        <authorList>
            <person name="Kucharzyk K."/>
            <person name="Murdoch R.W."/>
            <person name="Higgins S."/>
            <person name="Loffler F."/>
        </authorList>
    </citation>
    <scope>NUCLEOTIDE SEQUENCE</scope>
</reference>
<proteinExistence type="predicted"/>
<dbReference type="InterPro" id="IPR032675">
    <property type="entry name" value="LRR_dom_sf"/>
</dbReference>
<evidence type="ECO:0000313" key="1">
    <source>
        <dbReference type="EMBL" id="MPM71060.1"/>
    </source>
</evidence>
<dbReference type="AlphaFoldDB" id="A0A645BZW2"/>
<evidence type="ECO:0008006" key="2">
    <source>
        <dbReference type="Google" id="ProtNLM"/>
    </source>
</evidence>
<dbReference type="SUPFAM" id="SSF52058">
    <property type="entry name" value="L domain-like"/>
    <property type="match status" value="1"/>
</dbReference>
<organism evidence="1">
    <name type="scientific">bioreactor metagenome</name>
    <dbReference type="NCBI Taxonomy" id="1076179"/>
    <lineage>
        <taxon>unclassified sequences</taxon>
        <taxon>metagenomes</taxon>
        <taxon>ecological metagenomes</taxon>
    </lineage>
</organism>
<comment type="caution">
    <text evidence="1">The sequence shown here is derived from an EMBL/GenBank/DDBJ whole genome shotgun (WGS) entry which is preliminary data.</text>
</comment>
<protein>
    <recommendedName>
        <fullName evidence="2">Internalin-A</fullName>
    </recommendedName>
</protein>